<feature type="transmembrane region" description="Helical" evidence="7">
    <location>
        <begin position="69"/>
        <end position="93"/>
    </location>
</feature>
<keyword evidence="6 7" id="KW-0472">Membrane</keyword>
<dbReference type="PANTHER" id="PTHR43744:SF12">
    <property type="entry name" value="ABC TRANSPORTER PERMEASE PROTEIN MG189-RELATED"/>
    <property type="match status" value="1"/>
</dbReference>
<name>A0ABV9FBL9_9BACL</name>
<evidence type="ECO:0000256" key="1">
    <source>
        <dbReference type="ARBA" id="ARBA00004651"/>
    </source>
</evidence>
<reference evidence="10" key="1">
    <citation type="journal article" date="2019" name="Int. J. Syst. Evol. Microbiol.">
        <title>The Global Catalogue of Microorganisms (GCM) 10K type strain sequencing project: providing services to taxonomists for standard genome sequencing and annotation.</title>
        <authorList>
            <consortium name="The Broad Institute Genomics Platform"/>
            <consortium name="The Broad Institute Genome Sequencing Center for Infectious Disease"/>
            <person name="Wu L."/>
            <person name="Ma J."/>
        </authorList>
    </citation>
    <scope>NUCLEOTIDE SEQUENCE [LARGE SCALE GENOMIC DNA]</scope>
    <source>
        <strain evidence="10">CCUG 49571</strain>
    </source>
</reference>
<sequence length="275" mass="30961">MRIVQTLERTSVYLLLSATSLLILYPIALIFISSMKTSPEFMSDPFGWPKNWTFASYEAAWHSANFSTYFGNSAIITVLSIAFIVLFGSMTAYGLSWNFKGSKPLFSYFLLGIMIPIQAKIITLFILLKQLGIINTHFGLILVFIAFNLPMAVFIFLGFFKTIPVELKDAAQLDGCSDVGTFWRIILPISRPIIATVVILTGLYVWNSFFLPLILLQDKKLFPITLGLQRLKGEFSVDWPMFFAAMVMLMIPMIILFVLMQKQFIKGLTSGAVKG</sequence>
<feature type="transmembrane region" description="Helical" evidence="7">
    <location>
        <begin position="140"/>
        <end position="160"/>
    </location>
</feature>
<evidence type="ECO:0000313" key="9">
    <source>
        <dbReference type="EMBL" id="MFC4598141.1"/>
    </source>
</evidence>
<dbReference type="InterPro" id="IPR000515">
    <property type="entry name" value="MetI-like"/>
</dbReference>
<protein>
    <submittedName>
        <fullName evidence="9">Carbohydrate ABC transporter permease</fullName>
    </submittedName>
</protein>
<dbReference type="CDD" id="cd06261">
    <property type="entry name" value="TM_PBP2"/>
    <property type="match status" value="1"/>
</dbReference>
<evidence type="ECO:0000256" key="6">
    <source>
        <dbReference type="ARBA" id="ARBA00023136"/>
    </source>
</evidence>
<evidence type="ECO:0000259" key="8">
    <source>
        <dbReference type="PROSITE" id="PS50928"/>
    </source>
</evidence>
<organism evidence="9 10">
    <name type="scientific">Cohnella hongkongensis</name>
    <dbReference type="NCBI Taxonomy" id="178337"/>
    <lineage>
        <taxon>Bacteria</taxon>
        <taxon>Bacillati</taxon>
        <taxon>Bacillota</taxon>
        <taxon>Bacilli</taxon>
        <taxon>Bacillales</taxon>
        <taxon>Paenibacillaceae</taxon>
        <taxon>Cohnella</taxon>
    </lineage>
</organism>
<evidence type="ECO:0000256" key="4">
    <source>
        <dbReference type="ARBA" id="ARBA00022692"/>
    </source>
</evidence>
<dbReference type="SUPFAM" id="SSF161098">
    <property type="entry name" value="MetI-like"/>
    <property type="match status" value="1"/>
</dbReference>
<gene>
    <name evidence="9" type="ORF">ACFO3S_07790</name>
</gene>
<accession>A0ABV9FBL9</accession>
<feature type="domain" description="ABC transmembrane type-1" evidence="8">
    <location>
        <begin position="70"/>
        <end position="260"/>
    </location>
</feature>
<comment type="caution">
    <text evidence="9">The sequence shown here is derived from an EMBL/GenBank/DDBJ whole genome shotgun (WGS) entry which is preliminary data.</text>
</comment>
<comment type="subcellular location">
    <subcellularLocation>
        <location evidence="1 7">Cell membrane</location>
        <topology evidence="1 7">Multi-pass membrane protein</topology>
    </subcellularLocation>
</comment>
<dbReference type="PANTHER" id="PTHR43744">
    <property type="entry name" value="ABC TRANSPORTER PERMEASE PROTEIN MG189-RELATED-RELATED"/>
    <property type="match status" value="1"/>
</dbReference>
<keyword evidence="2 7" id="KW-0813">Transport</keyword>
<evidence type="ECO:0000313" key="10">
    <source>
        <dbReference type="Proteomes" id="UP001596028"/>
    </source>
</evidence>
<dbReference type="EMBL" id="JBHSEP010000004">
    <property type="protein sequence ID" value="MFC4598141.1"/>
    <property type="molecule type" value="Genomic_DNA"/>
</dbReference>
<feature type="transmembrane region" description="Helical" evidence="7">
    <location>
        <begin position="12"/>
        <end position="32"/>
    </location>
</feature>
<dbReference type="Gene3D" id="1.10.3720.10">
    <property type="entry name" value="MetI-like"/>
    <property type="match status" value="1"/>
</dbReference>
<evidence type="ECO:0000256" key="5">
    <source>
        <dbReference type="ARBA" id="ARBA00022989"/>
    </source>
</evidence>
<feature type="transmembrane region" description="Helical" evidence="7">
    <location>
        <begin position="193"/>
        <end position="216"/>
    </location>
</feature>
<dbReference type="PROSITE" id="PS50928">
    <property type="entry name" value="ABC_TM1"/>
    <property type="match status" value="1"/>
</dbReference>
<feature type="transmembrane region" description="Helical" evidence="7">
    <location>
        <begin position="239"/>
        <end position="260"/>
    </location>
</feature>
<keyword evidence="3" id="KW-1003">Cell membrane</keyword>
<proteinExistence type="inferred from homology"/>
<evidence type="ECO:0000256" key="3">
    <source>
        <dbReference type="ARBA" id="ARBA00022475"/>
    </source>
</evidence>
<dbReference type="Pfam" id="PF00528">
    <property type="entry name" value="BPD_transp_1"/>
    <property type="match status" value="1"/>
</dbReference>
<keyword evidence="5 7" id="KW-1133">Transmembrane helix</keyword>
<dbReference type="InterPro" id="IPR035906">
    <property type="entry name" value="MetI-like_sf"/>
</dbReference>
<comment type="similarity">
    <text evidence="7">Belongs to the binding-protein-dependent transport system permease family.</text>
</comment>
<dbReference type="Proteomes" id="UP001596028">
    <property type="component" value="Unassembled WGS sequence"/>
</dbReference>
<dbReference type="RefSeq" id="WP_378094091.1">
    <property type="nucleotide sequence ID" value="NZ_JBHSEP010000004.1"/>
</dbReference>
<evidence type="ECO:0000256" key="2">
    <source>
        <dbReference type="ARBA" id="ARBA00022448"/>
    </source>
</evidence>
<keyword evidence="10" id="KW-1185">Reference proteome</keyword>
<evidence type="ECO:0000256" key="7">
    <source>
        <dbReference type="RuleBase" id="RU363032"/>
    </source>
</evidence>
<feature type="transmembrane region" description="Helical" evidence="7">
    <location>
        <begin position="105"/>
        <end position="128"/>
    </location>
</feature>
<keyword evidence="4 7" id="KW-0812">Transmembrane</keyword>